<feature type="compositionally biased region" description="Polar residues" evidence="1">
    <location>
        <begin position="1"/>
        <end position="12"/>
    </location>
</feature>
<gene>
    <name evidence="2" type="ORF">ACH407_19130</name>
</gene>
<evidence type="ECO:0000256" key="1">
    <source>
        <dbReference type="SAM" id="MobiDB-lite"/>
    </source>
</evidence>
<sequence length="390" mass="41081">MEPSRTSRTSRPATPPVHDPLTSSVPLFDPSQMPLRTWCEGSREDAVTGLVAFPDFHSHIPRCLAAALEAGRLVALAIGDVDGLKEHVERTNSTNPTSYGHLAGNEVMATVGATTRAWFREQPFDSGCAATFGGDEVILAAVVDDAAQFHQALGVLRDRLSAVLPVTVSFALMFVTAGDLPGERERSWKHAFTNTLLAAVDRTLFTHKAARRAGGGQGGIIAVTRPPIMSESGQAGPDPVVLLPLPAASDVVHVVARPERIGGRDFLLLPCHGPVGQRGAQLRVTFPTSSSKTVVAYALRGQAAVPYAAVTNGVAGVPLTVRGVRDRTPRSVPEDLAAALERAGLDWSAVPAHEQAQILHLITEAGTEEIRAGRVTAAVDAVAARKGAAR</sequence>
<organism evidence="2 3">
    <name type="scientific">Streptomyces litmocidini</name>
    <dbReference type="NCBI Taxonomy" id="67318"/>
    <lineage>
        <taxon>Bacteria</taxon>
        <taxon>Bacillati</taxon>
        <taxon>Actinomycetota</taxon>
        <taxon>Actinomycetes</taxon>
        <taxon>Kitasatosporales</taxon>
        <taxon>Streptomycetaceae</taxon>
        <taxon>Streptomyces</taxon>
    </lineage>
</organism>
<feature type="region of interest" description="Disordered" evidence="1">
    <location>
        <begin position="1"/>
        <end position="28"/>
    </location>
</feature>
<comment type="caution">
    <text evidence="2">The sequence shown here is derived from an EMBL/GenBank/DDBJ whole genome shotgun (WGS) entry which is preliminary data.</text>
</comment>
<dbReference type="EMBL" id="JBIRUI010000008">
    <property type="protein sequence ID" value="MFI1715673.1"/>
    <property type="molecule type" value="Genomic_DNA"/>
</dbReference>
<dbReference type="InterPro" id="IPR029787">
    <property type="entry name" value="Nucleotide_cyclase"/>
</dbReference>
<accession>A0ABW7U7V0</accession>
<evidence type="ECO:0000313" key="2">
    <source>
        <dbReference type="EMBL" id="MFI1715673.1"/>
    </source>
</evidence>
<reference evidence="2 3" key="1">
    <citation type="submission" date="2024-10" db="EMBL/GenBank/DDBJ databases">
        <title>The Natural Products Discovery Center: Release of the First 8490 Sequenced Strains for Exploring Actinobacteria Biosynthetic Diversity.</title>
        <authorList>
            <person name="Kalkreuter E."/>
            <person name="Kautsar S.A."/>
            <person name="Yang D."/>
            <person name="Bader C.D."/>
            <person name="Teijaro C.N."/>
            <person name="Fluegel L."/>
            <person name="Davis C.M."/>
            <person name="Simpson J.R."/>
            <person name="Lauterbach L."/>
            <person name="Steele A.D."/>
            <person name="Gui C."/>
            <person name="Meng S."/>
            <person name="Li G."/>
            <person name="Viehrig K."/>
            <person name="Ye F."/>
            <person name="Su P."/>
            <person name="Kiefer A.F."/>
            <person name="Nichols A."/>
            <person name="Cepeda A.J."/>
            <person name="Yan W."/>
            <person name="Fan B."/>
            <person name="Jiang Y."/>
            <person name="Adhikari A."/>
            <person name="Zheng C.-J."/>
            <person name="Schuster L."/>
            <person name="Cowan T.M."/>
            <person name="Smanski M.J."/>
            <person name="Chevrette M.G."/>
            <person name="De Carvalho L.P.S."/>
            <person name="Shen B."/>
        </authorList>
    </citation>
    <scope>NUCLEOTIDE SEQUENCE [LARGE SCALE GENOMIC DNA]</scope>
    <source>
        <strain evidence="2 3">NPDC020602</strain>
    </source>
</reference>
<protein>
    <recommendedName>
        <fullName evidence="4">GGDEF domain-containing protein</fullName>
    </recommendedName>
</protein>
<evidence type="ECO:0000313" key="3">
    <source>
        <dbReference type="Proteomes" id="UP001611339"/>
    </source>
</evidence>
<dbReference type="Proteomes" id="UP001611339">
    <property type="component" value="Unassembled WGS sequence"/>
</dbReference>
<proteinExistence type="predicted"/>
<dbReference type="SUPFAM" id="SSF55073">
    <property type="entry name" value="Nucleotide cyclase"/>
    <property type="match status" value="1"/>
</dbReference>
<dbReference type="InterPro" id="IPR043128">
    <property type="entry name" value="Rev_trsase/Diguanyl_cyclase"/>
</dbReference>
<keyword evidence="3" id="KW-1185">Reference proteome</keyword>
<evidence type="ECO:0008006" key="4">
    <source>
        <dbReference type="Google" id="ProtNLM"/>
    </source>
</evidence>
<name>A0ABW7U7V0_9ACTN</name>
<dbReference type="RefSeq" id="WP_398710384.1">
    <property type="nucleotide sequence ID" value="NZ_JBIRUI010000008.1"/>
</dbReference>
<dbReference type="Gene3D" id="3.30.70.270">
    <property type="match status" value="1"/>
</dbReference>